<dbReference type="EMBL" id="BRXW01000251">
    <property type="protein sequence ID" value="GMI16404.1"/>
    <property type="molecule type" value="Genomic_DNA"/>
</dbReference>
<feature type="compositionally biased region" description="Basic and acidic residues" evidence="2">
    <location>
        <begin position="465"/>
        <end position="475"/>
    </location>
</feature>
<dbReference type="InterPro" id="IPR036420">
    <property type="entry name" value="BRCT_dom_sf"/>
</dbReference>
<dbReference type="OrthoDB" id="10499899at2759"/>
<dbReference type="SUPFAM" id="SSF52113">
    <property type="entry name" value="BRCT domain"/>
    <property type="match status" value="1"/>
</dbReference>
<evidence type="ECO:0000256" key="1">
    <source>
        <dbReference type="SAM" id="Coils"/>
    </source>
</evidence>
<keyword evidence="1" id="KW-0175">Coiled coil</keyword>
<protein>
    <recommendedName>
        <fullName evidence="3">Chromo domain-containing protein</fullName>
    </recommendedName>
</protein>
<dbReference type="Proteomes" id="UP001165122">
    <property type="component" value="Unassembled WGS sequence"/>
</dbReference>
<dbReference type="PROSITE" id="PS52032">
    <property type="entry name" value="MARR_BRCT_CHROMO"/>
    <property type="match status" value="1"/>
</dbReference>
<evidence type="ECO:0000313" key="4">
    <source>
        <dbReference type="EMBL" id="GMI16404.1"/>
    </source>
</evidence>
<name>A0A9W7FPC1_9STRA</name>
<keyword evidence="5" id="KW-1185">Reference proteome</keyword>
<feature type="compositionally biased region" description="Gly residues" evidence="2">
    <location>
        <begin position="483"/>
        <end position="494"/>
    </location>
</feature>
<reference evidence="5" key="1">
    <citation type="journal article" date="2023" name="Commun. Biol.">
        <title>Genome analysis of Parmales, the sister group of diatoms, reveals the evolutionary specialization of diatoms from phago-mixotrophs to photoautotrophs.</title>
        <authorList>
            <person name="Ban H."/>
            <person name="Sato S."/>
            <person name="Yoshikawa S."/>
            <person name="Yamada K."/>
            <person name="Nakamura Y."/>
            <person name="Ichinomiya M."/>
            <person name="Sato N."/>
            <person name="Blanc-Mathieu R."/>
            <person name="Endo H."/>
            <person name="Kuwata A."/>
            <person name="Ogata H."/>
        </authorList>
    </citation>
    <scope>NUCLEOTIDE SEQUENCE [LARGE SCALE GENOMIC DNA]</scope>
    <source>
        <strain evidence="5">NIES 3700</strain>
    </source>
</reference>
<proteinExistence type="predicted"/>
<feature type="region of interest" description="Disordered" evidence="2">
    <location>
        <begin position="456"/>
        <end position="513"/>
    </location>
</feature>
<sequence>MPSSSFTPLPPPPLSSKSESTELITELYTDLAPSSPVFPAVPTSVHPPSALHSLDTYSSILKALRSTLPSLALSYVQPLTLEWVYETAQFWRWYVINHCRRNVECVSVYSFVGEFAGMNEGQKWGESIRDSGGPKVSLRYSNLFDPAFLITFLRSVITYRFENNLKPHMPFEVLPVLGEEEEEVIITTQGMQRVRECEQMIETCWTTTTNVVYIDVSVKKRAAVENKIEDLYGFETTDDLSKATHVVVGGNEDFDLKCFFGEEGSASAEETIIATVRGANYCSEFKHYRRYPSSFDVWVRDEFKANKNKKTQPNNHKIQILRDPTNMEANATKSEGRCPWIVNEAWVHDSHFWSEVCNEADYEVTKRESLGEGVGKVFDEVSKKVDVEEITFERIAGTSEITEKTIKDGNDDIKVYPAFLSVPANLPQTPEDTVQTIKKPTEKYDSVRMVVVEPNFTMNKNARGGGKDKEKDRVGTHTKWVGSDGGRIRGGGGASSPKPEGEGGEEKPETKSLENRVAWYTPSGMSPVEKSIFGAAKPAAYVKERERLIKVYKKKGLVEPKTEVEAKIIEFLEAFSLVNCETGATKIKEPKAFDLPRAQVDTLMACIEKNVQASTDGNINWMGVSAKVGLTEDVCVKAFLHFSDEDVARALNGKVYTTKDLVEQLAESVDPDVVKVAVNAALSAGADLRNARAAGVVGGVVERANRLMKEETETCDSLVAEIGRLKAEVVAARVKRVRDVEDLLEAEREELEEERRLQYFRRAKYWLGE</sequence>
<evidence type="ECO:0000256" key="2">
    <source>
        <dbReference type="SAM" id="MobiDB-lite"/>
    </source>
</evidence>
<feature type="domain" description="Chromo" evidence="3">
    <location>
        <begin position="1"/>
        <end position="389"/>
    </location>
</feature>
<accession>A0A9W7FPC1</accession>
<feature type="compositionally biased region" description="Basic and acidic residues" evidence="2">
    <location>
        <begin position="499"/>
        <end position="513"/>
    </location>
</feature>
<gene>
    <name evidence="4" type="ORF">TrLO_g12296</name>
</gene>
<organism evidence="4 5">
    <name type="scientific">Triparma laevis f. longispina</name>
    <dbReference type="NCBI Taxonomy" id="1714387"/>
    <lineage>
        <taxon>Eukaryota</taxon>
        <taxon>Sar</taxon>
        <taxon>Stramenopiles</taxon>
        <taxon>Ochrophyta</taxon>
        <taxon>Bolidophyceae</taxon>
        <taxon>Parmales</taxon>
        <taxon>Triparmaceae</taxon>
        <taxon>Triparma</taxon>
    </lineage>
</organism>
<dbReference type="AlphaFoldDB" id="A0A9W7FPC1"/>
<comment type="caution">
    <text evidence="4">The sequence shown here is derived from an EMBL/GenBank/DDBJ whole genome shotgun (WGS) entry which is preliminary data.</text>
</comment>
<evidence type="ECO:0000313" key="5">
    <source>
        <dbReference type="Proteomes" id="UP001165122"/>
    </source>
</evidence>
<dbReference type="InterPro" id="IPR049898">
    <property type="entry name" value="MARR_BRCT_CHROMO"/>
</dbReference>
<evidence type="ECO:0000259" key="3">
    <source>
        <dbReference type="PROSITE" id="PS52032"/>
    </source>
</evidence>
<feature type="coiled-coil region" evidence="1">
    <location>
        <begin position="701"/>
        <end position="757"/>
    </location>
</feature>